<name>A0A382NS46_9ZZZZ</name>
<proteinExistence type="predicted"/>
<evidence type="ECO:0000313" key="2">
    <source>
        <dbReference type="EMBL" id="SVC62381.1"/>
    </source>
</evidence>
<sequence>MLTEQKIISQKFPQFKLGQAAEDKKINGMSVVKEGQKYWIGDLRTISGNPYTVLIVYPDHYPGREIRSYVIKPTLPASNHMYGDGHLCLYSNDHGGRGQGYGKGMTAASYIAWTAAWLHAYEISTKTGQWPDNNFFDR</sequence>
<feature type="domain" description="Type II CBASS E2 protein" evidence="1">
    <location>
        <begin position="31"/>
        <end position="132"/>
    </location>
</feature>
<dbReference type="Pfam" id="PF26395">
    <property type="entry name" value="E2-CBASS"/>
    <property type="match status" value="1"/>
</dbReference>
<protein>
    <recommendedName>
        <fullName evidence="1">Type II CBASS E2 protein domain-containing protein</fullName>
    </recommendedName>
</protein>
<reference evidence="2" key="1">
    <citation type="submission" date="2018-05" db="EMBL/GenBank/DDBJ databases">
        <authorList>
            <person name="Lanie J.A."/>
            <person name="Ng W.-L."/>
            <person name="Kazmierczak K.M."/>
            <person name="Andrzejewski T.M."/>
            <person name="Davidsen T.M."/>
            <person name="Wayne K.J."/>
            <person name="Tettelin H."/>
            <person name="Glass J.I."/>
            <person name="Rusch D."/>
            <person name="Podicherti R."/>
            <person name="Tsui H.-C.T."/>
            <person name="Winkler M.E."/>
        </authorList>
    </citation>
    <scope>NUCLEOTIDE SEQUENCE</scope>
</reference>
<organism evidence="2">
    <name type="scientific">marine metagenome</name>
    <dbReference type="NCBI Taxonomy" id="408172"/>
    <lineage>
        <taxon>unclassified sequences</taxon>
        <taxon>metagenomes</taxon>
        <taxon>ecological metagenomes</taxon>
    </lineage>
</organism>
<evidence type="ECO:0000259" key="1">
    <source>
        <dbReference type="Pfam" id="PF26395"/>
    </source>
</evidence>
<accession>A0A382NS46</accession>
<gene>
    <name evidence="2" type="ORF">METZ01_LOCUS315235</name>
</gene>
<dbReference type="EMBL" id="UINC01101516">
    <property type="protein sequence ID" value="SVC62381.1"/>
    <property type="molecule type" value="Genomic_DNA"/>
</dbReference>
<dbReference type="InterPro" id="IPR058588">
    <property type="entry name" value="E2-CBASS"/>
</dbReference>
<dbReference type="AlphaFoldDB" id="A0A382NS46"/>